<dbReference type="InterPro" id="IPR011990">
    <property type="entry name" value="TPR-like_helical_dom_sf"/>
</dbReference>
<keyword evidence="1" id="KW-0732">Signal</keyword>
<dbReference type="OrthoDB" id="9770761at2"/>
<gene>
    <name evidence="5" type="ORF">C7H61_06440</name>
</gene>
<dbReference type="EMBL" id="PXOT01000020">
    <property type="protein sequence ID" value="PSG92211.1"/>
    <property type="molecule type" value="Genomic_DNA"/>
</dbReference>
<dbReference type="Proteomes" id="UP000238430">
    <property type="component" value="Unassembled WGS sequence"/>
</dbReference>
<name>A0A2T1NH56_9FLAO</name>
<dbReference type="SUPFAM" id="SSF48452">
    <property type="entry name" value="TPR-like"/>
    <property type="match status" value="1"/>
</dbReference>
<dbReference type="NCBIfam" id="TIGR03302">
    <property type="entry name" value="OM_YfiO"/>
    <property type="match status" value="1"/>
</dbReference>
<accession>A0A2T1NH56</accession>
<dbReference type="InterPro" id="IPR039565">
    <property type="entry name" value="BamD-like"/>
</dbReference>
<keyword evidence="3" id="KW-0998">Cell outer membrane</keyword>
<protein>
    <submittedName>
        <fullName evidence="5">Outer membrane protein assembly factor BamD</fullName>
    </submittedName>
</protein>
<keyword evidence="6" id="KW-1185">Reference proteome</keyword>
<evidence type="ECO:0000313" key="6">
    <source>
        <dbReference type="Proteomes" id="UP000238430"/>
    </source>
</evidence>
<dbReference type="AlphaFoldDB" id="A0A2T1NH56"/>
<dbReference type="Gene3D" id="1.25.40.10">
    <property type="entry name" value="Tetratricopeptide repeat domain"/>
    <property type="match status" value="1"/>
</dbReference>
<dbReference type="Pfam" id="PF13525">
    <property type="entry name" value="YfiO"/>
    <property type="match status" value="1"/>
</dbReference>
<dbReference type="InterPro" id="IPR017689">
    <property type="entry name" value="BamD"/>
</dbReference>
<keyword evidence="2" id="KW-0472">Membrane</keyword>
<evidence type="ECO:0000256" key="1">
    <source>
        <dbReference type="ARBA" id="ARBA00022729"/>
    </source>
</evidence>
<evidence type="ECO:0000259" key="4">
    <source>
        <dbReference type="Pfam" id="PF13525"/>
    </source>
</evidence>
<sequence>MKHLFYILVASVLLSSCGEFQKVLKSEDTAAKFQLGEQLYNEGKYNKANRLFTQIVPSYRGKPQAEKLMYLYANTFYETGEHYLAGYQFERFVTAYPRSEKLEEAYYKSAISYAALSPVYSKDQHETKNALEKLQLFANLYPNSSYMPEINQTVKDLQYKLELKAYSTAKQYNHITDYKASIKSFDNFIVDFPGSSLREKALFYRFDSAYQLAIKSIEDKKQERLEKALTYYNAFKKLYAQSEFIEDADKMNEDINKQLEQYSTNS</sequence>
<organism evidence="5 6">
    <name type="scientific">Mesoflavibacter zeaxanthinifaciens subsp. sabulilitoris</name>
    <dbReference type="NCBI Taxonomy" id="1520893"/>
    <lineage>
        <taxon>Bacteria</taxon>
        <taxon>Pseudomonadati</taxon>
        <taxon>Bacteroidota</taxon>
        <taxon>Flavobacteriia</taxon>
        <taxon>Flavobacteriales</taxon>
        <taxon>Flavobacteriaceae</taxon>
        <taxon>Mesoflavibacter</taxon>
    </lineage>
</organism>
<feature type="domain" description="Outer membrane lipoprotein BamD-like" evidence="4">
    <location>
        <begin position="31"/>
        <end position="221"/>
    </location>
</feature>
<evidence type="ECO:0000256" key="2">
    <source>
        <dbReference type="ARBA" id="ARBA00023136"/>
    </source>
</evidence>
<proteinExistence type="predicted"/>
<dbReference type="PROSITE" id="PS51257">
    <property type="entry name" value="PROKAR_LIPOPROTEIN"/>
    <property type="match status" value="1"/>
</dbReference>
<evidence type="ECO:0000313" key="5">
    <source>
        <dbReference type="EMBL" id="PSG92211.1"/>
    </source>
</evidence>
<reference evidence="5 6" key="1">
    <citation type="submission" date="2018-03" db="EMBL/GenBank/DDBJ databases">
        <title>Mesoflavibacter sp. HG37 and Mesoflavibacter sp. HG96 sp.nov., two marine bacteria isolated from seawater of Western Pacific Ocean.</title>
        <authorList>
            <person name="Cheng H."/>
            <person name="Wu Y.-H."/>
            <person name="Guo L.-L."/>
            <person name="Xu X.-W."/>
        </authorList>
    </citation>
    <scope>NUCLEOTIDE SEQUENCE [LARGE SCALE GENOMIC DNA]</scope>
    <source>
        <strain evidence="5 6">KCTC 42117</strain>
    </source>
</reference>
<dbReference type="RefSeq" id="WP_106678220.1">
    <property type="nucleotide sequence ID" value="NZ_JACHWV010000001.1"/>
</dbReference>
<comment type="caution">
    <text evidence="5">The sequence shown here is derived from an EMBL/GenBank/DDBJ whole genome shotgun (WGS) entry which is preliminary data.</text>
</comment>
<evidence type="ECO:0000256" key="3">
    <source>
        <dbReference type="ARBA" id="ARBA00023237"/>
    </source>
</evidence>